<feature type="region of interest" description="Disordered" evidence="1">
    <location>
        <begin position="226"/>
        <end position="257"/>
    </location>
</feature>
<feature type="compositionally biased region" description="Basic and acidic residues" evidence="1">
    <location>
        <begin position="731"/>
        <end position="742"/>
    </location>
</feature>
<dbReference type="Proteomes" id="UP000077521">
    <property type="component" value="Unassembled WGS sequence"/>
</dbReference>
<feature type="region of interest" description="Disordered" evidence="1">
    <location>
        <begin position="595"/>
        <end position="666"/>
    </location>
</feature>
<dbReference type="AlphaFoldDB" id="A0A177TC51"/>
<feature type="region of interest" description="Disordered" evidence="1">
    <location>
        <begin position="731"/>
        <end position="768"/>
    </location>
</feature>
<feature type="compositionally biased region" description="Basic and acidic residues" evidence="1">
    <location>
        <begin position="341"/>
        <end position="359"/>
    </location>
</feature>
<feature type="compositionally biased region" description="Polar residues" evidence="1">
    <location>
        <begin position="752"/>
        <end position="768"/>
    </location>
</feature>
<feature type="region of interest" description="Disordered" evidence="1">
    <location>
        <begin position="455"/>
        <end position="483"/>
    </location>
</feature>
<reference evidence="2" key="1">
    <citation type="submission" date="2016-04" db="EMBL/GenBank/DDBJ databases">
        <authorList>
            <person name="Nguyen H.D."/>
            <person name="Samba Siva P."/>
            <person name="Cullis J."/>
            <person name="Levesque C.A."/>
            <person name="Hambleton S."/>
        </authorList>
    </citation>
    <scope>NUCLEOTIDE SEQUENCE</scope>
    <source>
        <strain evidence="2">DAOMC 236416</strain>
    </source>
</reference>
<organism evidence="2 3">
    <name type="scientific">Tilletia indica</name>
    <dbReference type="NCBI Taxonomy" id="43049"/>
    <lineage>
        <taxon>Eukaryota</taxon>
        <taxon>Fungi</taxon>
        <taxon>Dikarya</taxon>
        <taxon>Basidiomycota</taxon>
        <taxon>Ustilaginomycotina</taxon>
        <taxon>Exobasidiomycetes</taxon>
        <taxon>Tilletiales</taxon>
        <taxon>Tilletiaceae</taxon>
        <taxon>Tilletia</taxon>
    </lineage>
</organism>
<comment type="caution">
    <text evidence="2">The sequence shown here is derived from an EMBL/GenBank/DDBJ whole genome shotgun (WGS) entry which is preliminary data.</text>
</comment>
<gene>
    <name evidence="2" type="ORF">A4X13_0g3561</name>
</gene>
<protein>
    <submittedName>
        <fullName evidence="2">Uncharacterized protein</fullName>
    </submittedName>
</protein>
<feature type="region of interest" description="Disordered" evidence="1">
    <location>
        <begin position="1"/>
        <end position="41"/>
    </location>
</feature>
<evidence type="ECO:0000256" key="1">
    <source>
        <dbReference type="SAM" id="MobiDB-lite"/>
    </source>
</evidence>
<feature type="compositionally biased region" description="Acidic residues" evidence="1">
    <location>
        <begin position="611"/>
        <end position="631"/>
    </location>
</feature>
<reference evidence="2" key="2">
    <citation type="journal article" date="2019" name="IMA Fungus">
        <title>Genome sequencing and comparison of five Tilletia species to identify candidate genes for the detection of regulated species infecting wheat.</title>
        <authorList>
            <person name="Nguyen H.D.T."/>
            <person name="Sultana T."/>
            <person name="Kesanakurti P."/>
            <person name="Hambleton S."/>
        </authorList>
    </citation>
    <scope>NUCLEOTIDE SEQUENCE</scope>
    <source>
        <strain evidence="2">DAOMC 236416</strain>
    </source>
</reference>
<name>A0A177TC51_9BASI</name>
<evidence type="ECO:0000313" key="2">
    <source>
        <dbReference type="EMBL" id="KAE8254041.1"/>
    </source>
</evidence>
<keyword evidence="3" id="KW-1185">Reference proteome</keyword>
<feature type="region of interest" description="Disordered" evidence="1">
    <location>
        <begin position="341"/>
        <end position="364"/>
    </location>
</feature>
<accession>A0A177TC51</accession>
<dbReference type="EMBL" id="LWDF02000205">
    <property type="protein sequence ID" value="KAE8254041.1"/>
    <property type="molecule type" value="Genomic_DNA"/>
</dbReference>
<feature type="compositionally biased region" description="Basic and acidic residues" evidence="1">
    <location>
        <begin position="235"/>
        <end position="249"/>
    </location>
</feature>
<proteinExistence type="predicted"/>
<evidence type="ECO:0000313" key="3">
    <source>
        <dbReference type="Proteomes" id="UP000077521"/>
    </source>
</evidence>
<sequence>MLSTRPPVSSPHPSSSSPSSDLRTQHLHNKPASPAEEEEEEGDLVDRALYFVNLSKKFTTAPEFKKQAAHITSLILQLRPINTGPLSKQYGSADKACLILFKNALECLQRVIALGEPFRDSTLAALMTAATRTIQDQKALFEALLGFVRTVQLIRPSTFLSNGTTDHMSNIHGRKGPSSAEIFTQRILSSLITALGKAGLPHLGERLIQESASTDGQPLAHYMQSIGLNAPRPPSDPKKSQLQDPDRGTSHQSPQARKSALHAYEILILAERRRKLCIEDPQDPSNPLPDMTRIRLGPWSTQPNVWAALVGARLEVGDENGADVWLSIYRALVHHKRWLSHHEEEEGSGGDEKGDRTKWLPDPSPRPYLLRAQTRVPHSKPRKYVYKKIADARAKEPDLVAPYQTVIVREMLRHMQRDAVPLDMVFSNFLIGFEASCERLGNALDLVERTLRMAGRAVSSSGKEDGDEQGSRSRNGSAKEESSRLLEELGPGFLASLAEIHIRRSKILARMGRDMAMDSNSGSGAAGGELAERERREFIASTIFTPERHPVAYYFCAQSPGETLALWLEFVGIERGDNKKGRWVRAGGDRDLEDLSDVEVEAGWATREKEDPADEEEEEEGDGKDLDEDLHEEAGVEDATSTNEREHGQGSQPSFTRARNTRRRPPMRLQAWTRRYLSSLLSAPAYEYPHALLLLEQLDSRQSGLYAVGYGLVTDVLAALLRSGHTHVLRHFKEKERERNPEEGGGEESPRMTFSQESNEQESVTTVTLERKVDTSISTSVQQALHSSTHIALITHLLSSASLAELKYTARAYLELAAESQNGQLDTHTLEDGSAFHSALEAVARAKGGVEGVPPLGIEWARNLVLDTSREVGGQTRVLASRLWINEGPLESQVQEEVKAEAWDEETRAELLEIIMERTSGEVQMRRERLRKAWPSELLGLLEMGSDGVKTQKTDGCFRSLKQHQ</sequence>
<feature type="compositionally biased region" description="Low complexity" evidence="1">
    <location>
        <begin position="11"/>
        <end position="20"/>
    </location>
</feature>